<evidence type="ECO:0000256" key="2">
    <source>
        <dbReference type="SAM" id="Phobius"/>
    </source>
</evidence>
<evidence type="ECO:0000256" key="1">
    <source>
        <dbReference type="SAM" id="MobiDB-lite"/>
    </source>
</evidence>
<feature type="transmembrane region" description="Helical" evidence="2">
    <location>
        <begin position="6"/>
        <end position="24"/>
    </location>
</feature>
<dbReference type="EMBL" id="CAJVPV010003626">
    <property type="protein sequence ID" value="CAG8556178.1"/>
    <property type="molecule type" value="Genomic_DNA"/>
</dbReference>
<feature type="compositionally biased region" description="Basic and acidic residues" evidence="1">
    <location>
        <begin position="431"/>
        <end position="452"/>
    </location>
</feature>
<feature type="transmembrane region" description="Helical" evidence="2">
    <location>
        <begin position="36"/>
        <end position="56"/>
    </location>
</feature>
<keyword evidence="2" id="KW-0812">Transmembrane</keyword>
<feature type="region of interest" description="Disordered" evidence="1">
    <location>
        <begin position="431"/>
        <end position="474"/>
    </location>
</feature>
<feature type="transmembrane region" description="Helical" evidence="2">
    <location>
        <begin position="182"/>
        <end position="205"/>
    </location>
</feature>
<keyword evidence="4" id="KW-1185">Reference proteome</keyword>
<organism evidence="3 4">
    <name type="scientific">Acaulospora morrowiae</name>
    <dbReference type="NCBI Taxonomy" id="94023"/>
    <lineage>
        <taxon>Eukaryota</taxon>
        <taxon>Fungi</taxon>
        <taxon>Fungi incertae sedis</taxon>
        <taxon>Mucoromycota</taxon>
        <taxon>Glomeromycotina</taxon>
        <taxon>Glomeromycetes</taxon>
        <taxon>Diversisporales</taxon>
        <taxon>Acaulosporaceae</taxon>
        <taxon>Acaulospora</taxon>
    </lineage>
</organism>
<evidence type="ECO:0000313" key="4">
    <source>
        <dbReference type="Proteomes" id="UP000789342"/>
    </source>
</evidence>
<dbReference type="AlphaFoldDB" id="A0A9N9B5C9"/>
<gene>
    <name evidence="3" type="ORF">AMORRO_LOCUS5801</name>
</gene>
<sequence>MKSALCFPILTTLICLVCAFWMLYTTIVKFTYLRMTCLMLIVSTLVLCAINFLRHVYSEFTASYYCFFYELLSAMHITIICCGLLITGQKLYPPSPLKSPETVNKEIEESQENGDVDIELMDISKHTNGATSTSGPVKNSRSNCLLNLSTPFIHPTLTTMPNSKSVNNSGQIRFSQNRRNPLFSITILLIIILNAIYVTISILIFKNLNGKVPGNMDATGDDNETEKVLFNNYLTLNVYVIQGSMALVTNTCAFFYTFTPVISLRFRKRRQIRENVSFLKRKMRANNRNGFIKENNKIPSTATDDVIPENITRDFHDITQNYHNSLFTTNSHINPHNNAVGTWYLSLIGLLLVVHISFYTTLYLWEMPLINSIECILRLMVALVYGMPPPRSALRFFMIHCQKENIISTDTLKDECEKDFMNTERDVRPKKNFKRDENDIRDDHDNEVHEINGENSSRDNPLSSSSRWDEIMFR</sequence>
<evidence type="ECO:0000313" key="3">
    <source>
        <dbReference type="EMBL" id="CAG8556178.1"/>
    </source>
</evidence>
<protein>
    <submittedName>
        <fullName evidence="3">7687_t:CDS:1</fullName>
    </submittedName>
</protein>
<reference evidence="3" key="1">
    <citation type="submission" date="2021-06" db="EMBL/GenBank/DDBJ databases">
        <authorList>
            <person name="Kallberg Y."/>
            <person name="Tangrot J."/>
            <person name="Rosling A."/>
        </authorList>
    </citation>
    <scope>NUCLEOTIDE SEQUENCE</scope>
    <source>
        <strain evidence="3">CL551</strain>
    </source>
</reference>
<accession>A0A9N9B5C9</accession>
<dbReference type="Proteomes" id="UP000789342">
    <property type="component" value="Unassembled WGS sequence"/>
</dbReference>
<keyword evidence="2" id="KW-0472">Membrane</keyword>
<feature type="transmembrane region" description="Helical" evidence="2">
    <location>
        <begin position="239"/>
        <end position="264"/>
    </location>
</feature>
<feature type="transmembrane region" description="Helical" evidence="2">
    <location>
        <begin position="343"/>
        <end position="363"/>
    </location>
</feature>
<dbReference type="OrthoDB" id="2400579at2759"/>
<keyword evidence="2" id="KW-1133">Transmembrane helix</keyword>
<comment type="caution">
    <text evidence="3">The sequence shown here is derived from an EMBL/GenBank/DDBJ whole genome shotgun (WGS) entry which is preliminary data.</text>
</comment>
<proteinExistence type="predicted"/>
<name>A0A9N9B5C9_9GLOM</name>